<evidence type="ECO:0000313" key="5">
    <source>
        <dbReference type="EMBL" id="GIY57048.1"/>
    </source>
</evidence>
<sequence length="923" mass="106495">MMFTLSTGMIKILRQLQLKQFQQQRSGKSKSSRKKPQSGQTSSSENSKESTPTETSTIKKSQDVHSHQGSKNSFEQSINRGSSNSSLNSTVDNIEETRTLGKEGSVTIQKSKSDLQLNNTKEYSSTESLRQISLQVNGLMSETNAFMNGTADQEESNDFDDNSLEKRNQELALLVNNLRQSNDQLQFQLQELKGKNKRLNQNFDQERKELQEKAHKEQVVLKDQLQVHIQTIGILVAEKTELQSSLSLSQQTAKQKAGEIEELQGRLRASRQRASDIEREIITLSNSNQQLEKANKEYVKDVERLKSENYKIGKLNEELKAANAELTQKLTKKINDFQALEKELLECRNKLSIAQTQAQQITVSDSEENTSKLEEVYQQKFELEKRLSLNKESISKLIMERDQMSEQYQQYITQLSQQVTSLRDEIKQHSSEKEQLSKERNMLQEKLEVYQQQNSNISKEDPSELRISKNENVTDELHTQNNKIAELEKSIARLKEDQVDKSRLVETMQSDKVAASRAVTQNRELKKQLEELQTGFVGMSNDKLKLVEELDSQKHITKELGERLSQQEKELHELQEQLSQREEELQNLHTSSTKGIYQQNQIADRMRHYEAQGQLTEMLQKELHQAQEQINILTNQNSELRMALATQSVSDENQKEDKDVSKRNDLVESLSASVRQLEMERDQMMKQLEEQKSNRMQLIEQLKQKENLFNDVESGNTDVVSKKEYAMIKNAMTQLEERFKQTMNRIAELSDERQQLEHLVMQLQGETDTIGDYIALYQIQRGLMRKRASEKDEYIAQLARDREDLKDKLGELQNLVMRLLEERKQFQSQTQIMDTNLGFVEIADMATDKKDLSKDSGDDNNEREIKVEKDASLSEIESSKKPETTAKKIIDLLTEIESTNLVEKPVLENFHPCPVCSGRLITV</sequence>
<accession>A0AAV4UGX8</accession>
<evidence type="ECO:0000256" key="1">
    <source>
        <dbReference type="ARBA" id="ARBA00023054"/>
    </source>
</evidence>
<feature type="coiled-coil region" evidence="2">
    <location>
        <begin position="795"/>
        <end position="829"/>
    </location>
</feature>
<dbReference type="GO" id="GO:0007030">
    <property type="term" value="P:Golgi organization"/>
    <property type="evidence" value="ECO:0007669"/>
    <property type="project" value="TreeGrafter"/>
</dbReference>
<protein>
    <submittedName>
        <fullName evidence="5">Golgin subfamily A member 2</fullName>
    </submittedName>
</protein>
<dbReference type="PANTHER" id="PTHR10881:SF46">
    <property type="entry name" value="GOLGIN SUBFAMILY A MEMBER 2"/>
    <property type="match status" value="1"/>
</dbReference>
<evidence type="ECO:0000256" key="2">
    <source>
        <dbReference type="SAM" id="Coils"/>
    </source>
</evidence>
<comment type="caution">
    <text evidence="5">The sequence shown here is derived from an EMBL/GenBank/DDBJ whole genome shotgun (WGS) entry which is preliminary data.</text>
</comment>
<feature type="coiled-coil region" evidence="2">
    <location>
        <begin position="164"/>
        <end position="220"/>
    </location>
</feature>
<evidence type="ECO:0000313" key="6">
    <source>
        <dbReference type="Proteomes" id="UP001054945"/>
    </source>
</evidence>
<feature type="domain" description="Golgin subfamily A conserved" evidence="4">
    <location>
        <begin position="392"/>
        <end position="589"/>
    </location>
</feature>
<evidence type="ECO:0000259" key="4">
    <source>
        <dbReference type="Pfam" id="PF15070"/>
    </source>
</evidence>
<feature type="coiled-coil region" evidence="2">
    <location>
        <begin position="253"/>
        <end position="357"/>
    </location>
</feature>
<dbReference type="AlphaFoldDB" id="A0AAV4UGX8"/>
<gene>
    <name evidence="5" type="primary">Golga2</name>
    <name evidence="5" type="ORF">CEXT_69951</name>
</gene>
<keyword evidence="1 2" id="KW-0175">Coiled coil</keyword>
<feature type="coiled-coil region" evidence="2">
    <location>
        <begin position="616"/>
        <end position="643"/>
    </location>
</feature>
<dbReference type="GO" id="GO:0032580">
    <property type="term" value="C:Golgi cisterna membrane"/>
    <property type="evidence" value="ECO:0007669"/>
    <property type="project" value="TreeGrafter"/>
</dbReference>
<dbReference type="EMBL" id="BPLR01012854">
    <property type="protein sequence ID" value="GIY57048.1"/>
    <property type="molecule type" value="Genomic_DNA"/>
</dbReference>
<dbReference type="GO" id="GO:0000137">
    <property type="term" value="C:Golgi cis cisterna"/>
    <property type="evidence" value="ECO:0007669"/>
    <property type="project" value="TreeGrafter"/>
</dbReference>
<evidence type="ECO:0000256" key="3">
    <source>
        <dbReference type="SAM" id="MobiDB-lite"/>
    </source>
</evidence>
<dbReference type="InterPro" id="IPR043976">
    <property type="entry name" value="GOLGA_cons_dom"/>
</dbReference>
<dbReference type="InterPro" id="IPR024858">
    <property type="entry name" value="GOLGA"/>
</dbReference>
<proteinExistence type="predicted"/>
<feature type="region of interest" description="Disordered" evidence="3">
    <location>
        <begin position="20"/>
        <end position="90"/>
    </location>
</feature>
<feature type="coiled-coil region" evidence="2">
    <location>
        <begin position="667"/>
        <end position="766"/>
    </location>
</feature>
<feature type="compositionally biased region" description="Polar residues" evidence="3">
    <location>
        <begin position="67"/>
        <end position="90"/>
    </location>
</feature>
<name>A0AAV4UGX8_CAEEX</name>
<feature type="compositionally biased region" description="Polar residues" evidence="3">
    <location>
        <begin position="41"/>
        <end position="59"/>
    </location>
</feature>
<feature type="region of interest" description="Disordered" evidence="3">
    <location>
        <begin position="850"/>
        <end position="880"/>
    </location>
</feature>
<dbReference type="GO" id="GO:0005801">
    <property type="term" value="C:cis-Golgi network"/>
    <property type="evidence" value="ECO:0007669"/>
    <property type="project" value="TreeGrafter"/>
</dbReference>
<dbReference type="Proteomes" id="UP001054945">
    <property type="component" value="Unassembled WGS sequence"/>
</dbReference>
<keyword evidence="6" id="KW-1185">Reference proteome</keyword>
<feature type="compositionally biased region" description="Basic residues" evidence="3">
    <location>
        <begin position="27"/>
        <end position="36"/>
    </location>
</feature>
<reference evidence="5 6" key="1">
    <citation type="submission" date="2021-06" db="EMBL/GenBank/DDBJ databases">
        <title>Caerostris extrusa draft genome.</title>
        <authorList>
            <person name="Kono N."/>
            <person name="Arakawa K."/>
        </authorList>
    </citation>
    <scope>NUCLEOTIDE SEQUENCE [LARGE SCALE GENOMIC DNA]</scope>
</reference>
<dbReference type="PANTHER" id="PTHR10881">
    <property type="entry name" value="GOLGIN SUBFAMILY A MEMBER-RELATED"/>
    <property type="match status" value="1"/>
</dbReference>
<feature type="coiled-coil region" evidence="2">
    <location>
        <begin position="405"/>
        <end position="591"/>
    </location>
</feature>
<organism evidence="5 6">
    <name type="scientific">Caerostris extrusa</name>
    <name type="common">Bark spider</name>
    <name type="synonym">Caerostris bankana</name>
    <dbReference type="NCBI Taxonomy" id="172846"/>
    <lineage>
        <taxon>Eukaryota</taxon>
        <taxon>Metazoa</taxon>
        <taxon>Ecdysozoa</taxon>
        <taxon>Arthropoda</taxon>
        <taxon>Chelicerata</taxon>
        <taxon>Arachnida</taxon>
        <taxon>Araneae</taxon>
        <taxon>Araneomorphae</taxon>
        <taxon>Entelegynae</taxon>
        <taxon>Araneoidea</taxon>
        <taxon>Araneidae</taxon>
        <taxon>Caerostris</taxon>
    </lineage>
</organism>
<feature type="domain" description="Golgin subfamily A conserved" evidence="4">
    <location>
        <begin position="594"/>
        <end position="829"/>
    </location>
</feature>
<dbReference type="Pfam" id="PF15070">
    <property type="entry name" value="GOLGA2L5"/>
    <property type="match status" value="2"/>
</dbReference>